<dbReference type="Proteomes" id="UP000006055">
    <property type="component" value="Chromosome"/>
</dbReference>
<evidence type="ECO:0000256" key="1">
    <source>
        <dbReference type="SAM" id="MobiDB-lite"/>
    </source>
</evidence>
<dbReference type="SUPFAM" id="SSF53335">
    <property type="entry name" value="S-adenosyl-L-methionine-dependent methyltransferases"/>
    <property type="match status" value="1"/>
</dbReference>
<gene>
    <name evidence="3" type="ordered locus">Desti_1098</name>
</gene>
<dbReference type="CDD" id="cd02440">
    <property type="entry name" value="AdoMet_MTases"/>
    <property type="match status" value="1"/>
</dbReference>
<dbReference type="GO" id="GO:0008168">
    <property type="term" value="F:methyltransferase activity"/>
    <property type="evidence" value="ECO:0007669"/>
    <property type="project" value="UniProtKB-KW"/>
</dbReference>
<feature type="region of interest" description="Disordered" evidence="1">
    <location>
        <begin position="1"/>
        <end position="26"/>
    </location>
</feature>
<reference evidence="4" key="1">
    <citation type="submission" date="2012-06" db="EMBL/GenBank/DDBJ databases">
        <title>Complete sequence of chromosome of Desulfomonile tiedjei DSM 6799.</title>
        <authorList>
            <person name="Lucas S."/>
            <person name="Copeland A."/>
            <person name="Lapidus A."/>
            <person name="Glavina del Rio T."/>
            <person name="Dalin E."/>
            <person name="Tice H."/>
            <person name="Bruce D."/>
            <person name="Goodwin L."/>
            <person name="Pitluck S."/>
            <person name="Peters L."/>
            <person name="Ovchinnikova G."/>
            <person name="Zeytun A."/>
            <person name="Lu M."/>
            <person name="Kyrpides N."/>
            <person name="Mavromatis K."/>
            <person name="Ivanova N."/>
            <person name="Brettin T."/>
            <person name="Detter J.C."/>
            <person name="Han C."/>
            <person name="Larimer F."/>
            <person name="Land M."/>
            <person name="Hauser L."/>
            <person name="Markowitz V."/>
            <person name="Cheng J.-F."/>
            <person name="Hugenholtz P."/>
            <person name="Woyke T."/>
            <person name="Wu D."/>
            <person name="Spring S."/>
            <person name="Schroeder M."/>
            <person name="Brambilla E."/>
            <person name="Klenk H.-P."/>
            <person name="Eisen J.A."/>
        </authorList>
    </citation>
    <scope>NUCLEOTIDE SEQUENCE [LARGE SCALE GENOMIC DNA]</scope>
    <source>
        <strain evidence="4">ATCC 49306 / DSM 6799 / DCB-1</strain>
    </source>
</reference>
<dbReference type="STRING" id="706587.Desti_1098"/>
<keyword evidence="3" id="KW-0489">Methyltransferase</keyword>
<evidence type="ECO:0000313" key="3">
    <source>
        <dbReference type="EMBL" id="AFM23812.1"/>
    </source>
</evidence>
<dbReference type="Pfam" id="PF13847">
    <property type="entry name" value="Methyltransf_31"/>
    <property type="match status" value="1"/>
</dbReference>
<dbReference type="KEGG" id="dti:Desti_1098"/>
<sequence length="201" mass="22658">MSEKPGCDHRRHHGRQEPRHRHPSSFWTHDPDRVFRELALKEGDWFLDVGCGTGEYSVHASKIVGESGTVYALDKDADLIVDLSKEANAQGLRNIKAIATDITAPLPIQDDCIDVCLIATVLHIPNVARSKNMLFSEVRRVLRPHGRVAIVECKKEHWYWGPPEHIRLASEDIDISIAPFGYEKIGLTDLGLNYMIKFVVA</sequence>
<evidence type="ECO:0000313" key="4">
    <source>
        <dbReference type="Proteomes" id="UP000006055"/>
    </source>
</evidence>
<feature type="compositionally biased region" description="Basic residues" evidence="1">
    <location>
        <begin position="9"/>
        <end position="23"/>
    </location>
</feature>
<evidence type="ECO:0000259" key="2">
    <source>
        <dbReference type="Pfam" id="PF13847"/>
    </source>
</evidence>
<dbReference type="eggNOG" id="COG2226">
    <property type="taxonomic scope" value="Bacteria"/>
</dbReference>
<organism evidence="3 4">
    <name type="scientific">Desulfomonile tiedjei (strain ATCC 49306 / DSM 6799 / DCB-1)</name>
    <dbReference type="NCBI Taxonomy" id="706587"/>
    <lineage>
        <taxon>Bacteria</taxon>
        <taxon>Pseudomonadati</taxon>
        <taxon>Thermodesulfobacteriota</taxon>
        <taxon>Desulfomonilia</taxon>
        <taxon>Desulfomonilales</taxon>
        <taxon>Desulfomonilaceae</taxon>
        <taxon>Desulfomonile</taxon>
    </lineage>
</organism>
<proteinExistence type="predicted"/>
<dbReference type="GO" id="GO:0032259">
    <property type="term" value="P:methylation"/>
    <property type="evidence" value="ECO:0007669"/>
    <property type="project" value="UniProtKB-KW"/>
</dbReference>
<accession>I4C2M1</accession>
<dbReference type="RefSeq" id="WP_014808965.1">
    <property type="nucleotide sequence ID" value="NC_018025.1"/>
</dbReference>
<dbReference type="Gene3D" id="3.40.50.150">
    <property type="entry name" value="Vaccinia Virus protein VP39"/>
    <property type="match status" value="1"/>
</dbReference>
<dbReference type="HOGENOM" id="CLU_037990_16_1_7"/>
<name>I4C2M1_DESTA</name>
<keyword evidence="3" id="KW-0830">Ubiquinone</keyword>
<keyword evidence="3" id="KW-0808">Transferase</keyword>
<feature type="domain" description="Methyltransferase" evidence="2">
    <location>
        <begin position="41"/>
        <end position="158"/>
    </location>
</feature>
<dbReference type="InterPro" id="IPR025714">
    <property type="entry name" value="Methyltranfer_dom"/>
</dbReference>
<dbReference type="OrthoDB" id="5405545at2"/>
<dbReference type="AlphaFoldDB" id="I4C2M1"/>
<dbReference type="InterPro" id="IPR029063">
    <property type="entry name" value="SAM-dependent_MTases_sf"/>
</dbReference>
<keyword evidence="4" id="KW-1185">Reference proteome</keyword>
<dbReference type="EMBL" id="CP003360">
    <property type="protein sequence ID" value="AFM23812.1"/>
    <property type="molecule type" value="Genomic_DNA"/>
</dbReference>
<protein>
    <submittedName>
        <fullName evidence="3">Methylase involved in ubiquinone/menaquinone biosynthesis</fullName>
    </submittedName>
</protein>